<dbReference type="Gene3D" id="3.40.50.620">
    <property type="entry name" value="HUPs"/>
    <property type="match status" value="1"/>
</dbReference>
<keyword evidence="2" id="KW-0378">Hydrolase</keyword>
<reference evidence="2 3" key="1">
    <citation type="submission" date="2020-12" db="EMBL/GenBank/DDBJ databases">
        <title>Aureibaculum luteum sp. nov. and Aureibaculum flavum sp. nov., novel members of the family Flavobacteriaceae isolated from Antarctic intertidal sediments.</title>
        <authorList>
            <person name="He X."/>
            <person name="Zhang X."/>
        </authorList>
    </citation>
    <scope>NUCLEOTIDE SEQUENCE [LARGE SCALE GENOMIC DNA]</scope>
    <source>
        <strain evidence="2 3">A20</strain>
    </source>
</reference>
<name>A0ABS0WWV4_9FLAO</name>
<dbReference type="GO" id="GO:0016787">
    <property type="term" value="F:hydrolase activity"/>
    <property type="evidence" value="ECO:0007669"/>
    <property type="project" value="UniProtKB-KW"/>
</dbReference>
<dbReference type="InterPro" id="IPR002761">
    <property type="entry name" value="Diphthami_syn_dom"/>
</dbReference>
<dbReference type="InterPro" id="IPR014729">
    <property type="entry name" value="Rossmann-like_a/b/a_fold"/>
</dbReference>
<dbReference type="Gene3D" id="3.90.1490.10">
    <property type="entry name" value="putative n-type atp pyrophosphatase, domain 2"/>
    <property type="match status" value="1"/>
</dbReference>
<keyword evidence="3" id="KW-1185">Reference proteome</keyword>
<evidence type="ECO:0000313" key="3">
    <source>
        <dbReference type="Proteomes" id="UP000623301"/>
    </source>
</evidence>
<dbReference type="EMBL" id="JAEHFJ010000016">
    <property type="protein sequence ID" value="MBJ2176476.1"/>
    <property type="molecule type" value="Genomic_DNA"/>
</dbReference>
<organism evidence="2 3">
    <name type="scientific">Aureibaculum flavum</name>
    <dbReference type="NCBI Taxonomy" id="2795986"/>
    <lineage>
        <taxon>Bacteria</taxon>
        <taxon>Pseudomonadati</taxon>
        <taxon>Bacteroidota</taxon>
        <taxon>Flavobacteriia</taxon>
        <taxon>Flavobacteriales</taxon>
        <taxon>Flavobacteriaceae</taxon>
        <taxon>Aureibaculum</taxon>
    </lineage>
</organism>
<gene>
    <name evidence="2" type="ORF">JBL43_19655</name>
</gene>
<dbReference type="RefSeq" id="WP_198843064.1">
    <property type="nucleotide sequence ID" value="NZ_JAEHFJ010000016.1"/>
</dbReference>
<dbReference type="Proteomes" id="UP000623301">
    <property type="component" value="Unassembled WGS sequence"/>
</dbReference>
<dbReference type="SUPFAM" id="SSF52402">
    <property type="entry name" value="Adenine nucleotide alpha hydrolases-like"/>
    <property type="match status" value="1"/>
</dbReference>
<sequence>MVKKLKTYFNWSTGKDASLAYYYLKKDERYQINRLVTAINTHHNRVSMHGLRRELLVKQAQEIGLPITTIELPVEPSMEVYNNEMERVVTQLQLDGYTHCGFGDIYLEDLRIYREEQLNPYNIKCNFPLWQRDTKELIEEFLNLGFKAIVICIKSELLDASFVGRVIDHNFINDLPDNVDPCGENGEFHTFCYDGPIFKNSIKFEVGEKVYREYKNPKKENNNNSMGFWFCDLKLIDE</sequence>
<proteinExistence type="predicted"/>
<dbReference type="CDD" id="cd01994">
    <property type="entry name" value="AANH_PF0828-like"/>
    <property type="match status" value="1"/>
</dbReference>
<comment type="caution">
    <text evidence="2">The sequence shown here is derived from an EMBL/GenBank/DDBJ whole genome shotgun (WGS) entry which is preliminary data.</text>
</comment>
<evidence type="ECO:0000259" key="1">
    <source>
        <dbReference type="Pfam" id="PF01902"/>
    </source>
</evidence>
<feature type="domain" description="Diphthamide synthase" evidence="1">
    <location>
        <begin position="7"/>
        <end position="212"/>
    </location>
</feature>
<protein>
    <submittedName>
        <fullName evidence="2">Adenine nucleotide alpha hydrolase</fullName>
    </submittedName>
</protein>
<accession>A0ABS0WWV4</accession>
<dbReference type="Pfam" id="PF01902">
    <property type="entry name" value="Diphthami_syn_2"/>
    <property type="match status" value="1"/>
</dbReference>
<evidence type="ECO:0000313" key="2">
    <source>
        <dbReference type="EMBL" id="MBJ2176476.1"/>
    </source>
</evidence>